<gene>
    <name evidence="1" type="ORF">SAMCFNEI73_pB0512</name>
</gene>
<keyword evidence="2" id="KW-1185">Reference proteome</keyword>
<reference evidence="1 2" key="1">
    <citation type="submission" date="2015-10" db="EMBL/GenBank/DDBJ databases">
        <title>Genomic differences between typical nodule nitrogen-fixing rhizobial strains and those coming from bean seeds.</title>
        <authorList>
            <person name="Peralta H."/>
            <person name="Aguilar-Vera A."/>
            <person name="Diaz R."/>
            <person name="Mora Y."/>
            <person name="Martinez-Batallar G."/>
            <person name="Salazar E."/>
            <person name="Vargas-Lagunas C."/>
            <person name="Encarnacion S."/>
            <person name="Girard L."/>
            <person name="Mora J."/>
        </authorList>
    </citation>
    <scope>NUCLEOTIDE SEQUENCE [LARGE SCALE GENOMIC DNA]</scope>
    <source>
        <strain evidence="1 2">CFNEI 73</strain>
        <plasmid evidence="1 2">B</plasmid>
    </source>
</reference>
<dbReference type="AlphaFoldDB" id="A0A1L3LUE5"/>
<organism evidence="1 2">
    <name type="scientific">Sinorhizobium americanum</name>
    <dbReference type="NCBI Taxonomy" id="194963"/>
    <lineage>
        <taxon>Bacteria</taxon>
        <taxon>Pseudomonadati</taxon>
        <taxon>Pseudomonadota</taxon>
        <taxon>Alphaproteobacteria</taxon>
        <taxon>Hyphomicrobiales</taxon>
        <taxon>Rhizobiaceae</taxon>
        <taxon>Sinorhizobium/Ensifer group</taxon>
        <taxon>Sinorhizobium</taxon>
    </lineage>
</organism>
<sequence>MTEEEVTEVEKIRWLKDSRVQFLPVSKANNYSDITEFVAALHAFG</sequence>
<dbReference type="KEGG" id="same:SAMCFNEI73_pB0512"/>
<dbReference type="EMBL" id="CP013109">
    <property type="protein sequence ID" value="APG93708.1"/>
    <property type="molecule type" value="Genomic_DNA"/>
</dbReference>
<protein>
    <submittedName>
        <fullName evidence="1">Uncharacterized protein</fullName>
    </submittedName>
</protein>
<dbReference type="Proteomes" id="UP000182306">
    <property type="component" value="Plasmid B"/>
</dbReference>
<proteinExistence type="predicted"/>
<evidence type="ECO:0000313" key="1">
    <source>
        <dbReference type="EMBL" id="APG93708.1"/>
    </source>
</evidence>
<geneLocation type="plasmid" evidence="1 2">
    <name>B</name>
</geneLocation>
<evidence type="ECO:0000313" key="2">
    <source>
        <dbReference type="Proteomes" id="UP000182306"/>
    </source>
</evidence>
<keyword evidence="1" id="KW-0614">Plasmid</keyword>
<accession>A0A1L3LUE5</accession>
<name>A0A1L3LUE5_9HYPH</name>